<evidence type="ECO:0008006" key="3">
    <source>
        <dbReference type="Google" id="ProtNLM"/>
    </source>
</evidence>
<dbReference type="RefSeq" id="WP_377813092.1">
    <property type="nucleotide sequence ID" value="NZ_JBHRSJ010000007.1"/>
</dbReference>
<name>A0ABV7AR13_9GAMM</name>
<dbReference type="InterPro" id="IPR011990">
    <property type="entry name" value="TPR-like_helical_dom_sf"/>
</dbReference>
<gene>
    <name evidence="1" type="ORF">ACFOJE_04600</name>
</gene>
<dbReference type="SUPFAM" id="SSF48452">
    <property type="entry name" value="TPR-like"/>
    <property type="match status" value="1"/>
</dbReference>
<evidence type="ECO:0000313" key="1">
    <source>
        <dbReference type="EMBL" id="MFC2971493.1"/>
    </source>
</evidence>
<accession>A0ABV7AR13</accession>
<evidence type="ECO:0000313" key="2">
    <source>
        <dbReference type="Proteomes" id="UP001595457"/>
    </source>
</evidence>
<protein>
    <recommendedName>
        <fullName evidence="3">Tetratricopeptide repeat protein</fullName>
    </recommendedName>
</protein>
<dbReference type="Gene3D" id="1.25.40.10">
    <property type="entry name" value="Tetratricopeptide repeat domain"/>
    <property type="match status" value="1"/>
</dbReference>
<keyword evidence="2" id="KW-1185">Reference proteome</keyword>
<dbReference type="EMBL" id="JBHRSJ010000007">
    <property type="protein sequence ID" value="MFC2971493.1"/>
    <property type="molecule type" value="Genomic_DNA"/>
</dbReference>
<organism evidence="1 2">
    <name type="scientific">Azotobacter bryophylli</name>
    <dbReference type="NCBI Taxonomy" id="1986537"/>
    <lineage>
        <taxon>Bacteria</taxon>
        <taxon>Pseudomonadati</taxon>
        <taxon>Pseudomonadota</taxon>
        <taxon>Gammaproteobacteria</taxon>
        <taxon>Pseudomonadales</taxon>
        <taxon>Pseudomonadaceae</taxon>
        <taxon>Azotobacter</taxon>
    </lineage>
</organism>
<reference evidence="2" key="1">
    <citation type="journal article" date="2019" name="Int. J. Syst. Evol. Microbiol.">
        <title>The Global Catalogue of Microorganisms (GCM) 10K type strain sequencing project: providing services to taxonomists for standard genome sequencing and annotation.</title>
        <authorList>
            <consortium name="The Broad Institute Genomics Platform"/>
            <consortium name="The Broad Institute Genome Sequencing Center for Infectious Disease"/>
            <person name="Wu L."/>
            <person name="Ma J."/>
        </authorList>
    </citation>
    <scope>NUCLEOTIDE SEQUENCE [LARGE SCALE GENOMIC DNA]</scope>
    <source>
        <strain evidence="2">KCTC 62195</strain>
    </source>
</reference>
<proteinExistence type="predicted"/>
<dbReference type="Proteomes" id="UP001595457">
    <property type="component" value="Unassembled WGS sequence"/>
</dbReference>
<comment type="caution">
    <text evidence="1">The sequence shown here is derived from an EMBL/GenBank/DDBJ whole genome shotgun (WGS) entry which is preliminary data.</text>
</comment>
<sequence>MAYDGDYKPLWRNYGLLLARMGRYEEAISAFEHVGHRAETSNNVDYICMIEGDLEMAK</sequence>